<dbReference type="PROSITE" id="PS50110">
    <property type="entry name" value="RESPONSE_REGULATORY"/>
    <property type="match status" value="1"/>
</dbReference>
<dbReference type="RefSeq" id="WP_069189343.1">
    <property type="nucleotide sequence ID" value="NZ_FLYE01000044.1"/>
</dbReference>
<evidence type="ECO:0000256" key="7">
    <source>
        <dbReference type="ARBA" id="ARBA00022553"/>
    </source>
</evidence>
<dbReference type="PROSITE" id="PS50113">
    <property type="entry name" value="PAC"/>
    <property type="match status" value="1"/>
</dbReference>
<dbReference type="SUPFAM" id="SSF55874">
    <property type="entry name" value="ATPase domain of HSP90 chaperone/DNA topoisomerase II/histidine kinase"/>
    <property type="match status" value="1"/>
</dbReference>
<dbReference type="InterPro" id="IPR043056">
    <property type="entry name" value="LuxQ-periplasm_N"/>
</dbReference>
<dbReference type="InterPro" id="IPR003594">
    <property type="entry name" value="HATPase_dom"/>
</dbReference>
<evidence type="ECO:0000259" key="21">
    <source>
        <dbReference type="PROSITE" id="PS50112"/>
    </source>
</evidence>
<name>A0A1C3RJ47_9PROT</name>
<dbReference type="InterPro" id="IPR003661">
    <property type="entry name" value="HisK_dim/P_dom"/>
</dbReference>
<feature type="domain" description="PAS" evidence="21">
    <location>
        <begin position="357"/>
        <end position="433"/>
    </location>
</feature>
<dbReference type="InterPro" id="IPR035965">
    <property type="entry name" value="PAS-like_dom_sf"/>
</dbReference>
<dbReference type="InterPro" id="IPR011006">
    <property type="entry name" value="CheY-like_superfamily"/>
</dbReference>
<dbReference type="SMART" id="SM00387">
    <property type="entry name" value="HATPase_c"/>
    <property type="match status" value="1"/>
</dbReference>
<dbReference type="InterPro" id="IPR013767">
    <property type="entry name" value="PAS_fold"/>
</dbReference>
<accession>A0A1C3RJ47</accession>
<feature type="domain" description="Histidine kinase" evidence="19">
    <location>
        <begin position="667"/>
        <end position="888"/>
    </location>
</feature>
<evidence type="ECO:0000256" key="10">
    <source>
        <dbReference type="ARBA" id="ARBA00022741"/>
    </source>
</evidence>
<dbReference type="GO" id="GO:0004721">
    <property type="term" value="F:phosphoprotein phosphatase activity"/>
    <property type="evidence" value="ECO:0007669"/>
    <property type="project" value="UniProtKB-KW"/>
</dbReference>
<dbReference type="PROSITE" id="PS50109">
    <property type="entry name" value="HIS_KIN"/>
    <property type="match status" value="1"/>
</dbReference>
<keyword evidence="14 18" id="KW-1133">Transmembrane helix</keyword>
<dbReference type="Pfam" id="PF09308">
    <property type="entry name" value="LuxQ-periplasm"/>
    <property type="match status" value="1"/>
</dbReference>
<dbReference type="Gene3D" id="1.10.287.130">
    <property type="match status" value="1"/>
</dbReference>
<feature type="modified residue" description="4-aspartylphosphate" evidence="17">
    <location>
        <position position="967"/>
    </location>
</feature>
<dbReference type="Pfam" id="PF00072">
    <property type="entry name" value="Response_reg"/>
    <property type="match status" value="1"/>
</dbReference>
<organism evidence="23 24">
    <name type="scientific">Candidatus Terasakiella magnetica</name>
    <dbReference type="NCBI Taxonomy" id="1867952"/>
    <lineage>
        <taxon>Bacteria</taxon>
        <taxon>Pseudomonadati</taxon>
        <taxon>Pseudomonadota</taxon>
        <taxon>Alphaproteobacteria</taxon>
        <taxon>Rhodospirillales</taxon>
        <taxon>Terasakiellaceae</taxon>
        <taxon>Terasakiella</taxon>
    </lineage>
</organism>
<evidence type="ECO:0000256" key="5">
    <source>
        <dbReference type="ARBA" id="ARBA00022475"/>
    </source>
</evidence>
<dbReference type="EC" id="2.7.13.3" evidence="3"/>
<comment type="subcellular location">
    <subcellularLocation>
        <location evidence="2">Cell inner membrane</location>
        <topology evidence="2">Multi-pass membrane protein</topology>
    </subcellularLocation>
</comment>
<dbReference type="SUPFAM" id="SSF52172">
    <property type="entry name" value="CheY-like"/>
    <property type="match status" value="1"/>
</dbReference>
<dbReference type="Pfam" id="PF02518">
    <property type="entry name" value="HATPase_c"/>
    <property type="match status" value="1"/>
</dbReference>
<evidence type="ECO:0000259" key="20">
    <source>
        <dbReference type="PROSITE" id="PS50110"/>
    </source>
</evidence>
<feature type="domain" description="PAS" evidence="21">
    <location>
        <begin position="519"/>
        <end position="573"/>
    </location>
</feature>
<keyword evidence="8" id="KW-0808">Transferase</keyword>
<dbReference type="PANTHER" id="PTHR43047:SF72">
    <property type="entry name" value="OSMOSENSING HISTIDINE PROTEIN KINASE SLN1"/>
    <property type="match status" value="1"/>
</dbReference>
<evidence type="ECO:0000256" key="1">
    <source>
        <dbReference type="ARBA" id="ARBA00000085"/>
    </source>
</evidence>
<keyword evidence="5" id="KW-1003">Cell membrane</keyword>
<evidence type="ECO:0000259" key="22">
    <source>
        <dbReference type="PROSITE" id="PS50113"/>
    </source>
</evidence>
<evidence type="ECO:0000256" key="15">
    <source>
        <dbReference type="ARBA" id="ARBA00023012"/>
    </source>
</evidence>
<dbReference type="InterPro" id="IPR036890">
    <property type="entry name" value="HATPase_C_sf"/>
</dbReference>
<keyword evidence="12" id="KW-0067">ATP-binding</keyword>
<evidence type="ECO:0000313" key="23">
    <source>
        <dbReference type="EMBL" id="SCA57295.1"/>
    </source>
</evidence>
<dbReference type="PANTHER" id="PTHR43047">
    <property type="entry name" value="TWO-COMPONENT HISTIDINE PROTEIN KINASE"/>
    <property type="match status" value="1"/>
</dbReference>
<evidence type="ECO:0000256" key="16">
    <source>
        <dbReference type="ARBA" id="ARBA00023136"/>
    </source>
</evidence>
<dbReference type="SMART" id="SM00091">
    <property type="entry name" value="PAS"/>
    <property type="match status" value="2"/>
</dbReference>
<evidence type="ECO:0000256" key="8">
    <source>
        <dbReference type="ARBA" id="ARBA00022679"/>
    </source>
</evidence>
<dbReference type="Pfam" id="PF00989">
    <property type="entry name" value="PAS"/>
    <property type="match status" value="1"/>
</dbReference>
<evidence type="ECO:0000256" key="17">
    <source>
        <dbReference type="PROSITE-ProRule" id="PRU00169"/>
    </source>
</evidence>
<dbReference type="FunFam" id="1.10.287.130:FF:000038">
    <property type="entry name" value="Sensory transduction histidine kinase"/>
    <property type="match status" value="1"/>
</dbReference>
<dbReference type="CDD" id="cd00082">
    <property type="entry name" value="HisKA"/>
    <property type="match status" value="1"/>
</dbReference>
<evidence type="ECO:0000256" key="6">
    <source>
        <dbReference type="ARBA" id="ARBA00022519"/>
    </source>
</evidence>
<dbReference type="Gene3D" id="3.30.450.220">
    <property type="entry name" value="LuxQ periplasmic domain, N-terminal subdomain"/>
    <property type="match status" value="1"/>
</dbReference>
<keyword evidence="13" id="KW-0904">Protein phosphatase</keyword>
<dbReference type="Gene3D" id="3.30.450.20">
    <property type="entry name" value="PAS domain"/>
    <property type="match status" value="2"/>
</dbReference>
<feature type="domain" description="PAC" evidence="22">
    <location>
        <begin position="596"/>
        <end position="649"/>
    </location>
</feature>
<keyword evidence="16 18" id="KW-0472">Membrane</keyword>
<sequence length="1037" mass="117172">MSEAKKGLHLSTFILALSFGGVLMVSTLFAISSYFSARDLIDHEIQQSFDFRHRIINFSLDEKLGRAASRLSAMSDSEQLIKAINSNEREAIEESLFSILQHEETQNLDVLMLSGENGVLLGDVSSPLSVINAKKEMLITQSSKAFQKWTLVQLNDAEQTNALLFSVPVIEAELGRVIGAIHSAIAISENFLFAKELKEASGVDQLLLLQDNHVLVHSFGPNPDEKTAAKIREISQISAGKTVQVNDHIAQRFNMGVKEENRAQLSVILLLRRDNVASLFDVYSKGGVYLIVGALLTALFIAYMVRRLIGSSTDHLIDYVADIKKHRHHARFTPGPVQEFNHIGGVVSEMVTTIHENERYLTNLIELANSPIIAWNGEGRITKFNRAAERIFGRTQTEVEGMAVQKVIAMIGLAEKDKDSVLDRSLKGAVIDNWEMAQNNPKSGQDYHMSWSISPVAFHQDNSVATILAQGLDLTQRKLAEEELHRVNEELELRVMHRTRAMEEEITERRHIEAELRQSEERFRDIAEASSDWFWEMGDDLRFTFMSERALKVTGFGPKDILGKTRMELVTPERMANEGEKWREHQALLERHEAFRVFEYTIVNTHGDERVFRISGKPIFDDTGKTFLGYRGSGRDVTDEYLRAQELRLAKEEAENASQAKSEFLSSMSHELRTPLNGILGFAQLLLMPRKTELDEGQKEFVNQILKAGQHLLDLINEILDLAKIEARKVQVSLEAVTPWRVMGDASDLLEGLSTEYGIEVINEITEDNAVQVEADYTRLKQILVNLGSNAIKYNKPNGQVRFSCEICTDENMLQFDVVDNGPGIHPDEIEELFTPFNRLNAEMSGVEGTGIGLTITHKLVGLMGGRMGVESELGKGSHFWFRIPIFQEDNLEEIERRRKPSMMPEKSILQLERDAKILYVEDNPNNSKLMEEALLPYGEISLEIIRTAEEGLEYLENANVDLIFLDINLPGMDGWQMMEVLRNQSETKNIPVVAVTAQAMHKDIERGKEAGFVDYLPKPFNINDLYKIIQTYTRAD</sequence>
<dbReference type="InterPro" id="IPR036097">
    <property type="entry name" value="HisK_dim/P_sf"/>
</dbReference>
<keyword evidence="10" id="KW-0547">Nucleotide-binding</keyword>
<evidence type="ECO:0000256" key="2">
    <source>
        <dbReference type="ARBA" id="ARBA00004429"/>
    </source>
</evidence>
<dbReference type="CDD" id="cd00130">
    <property type="entry name" value="PAS"/>
    <property type="match status" value="1"/>
</dbReference>
<dbReference type="STRING" id="1867952.MTBPR1_50051"/>
<dbReference type="InterPro" id="IPR029151">
    <property type="entry name" value="Sensor-like_sf"/>
</dbReference>
<evidence type="ECO:0000259" key="19">
    <source>
        <dbReference type="PROSITE" id="PS50109"/>
    </source>
</evidence>
<dbReference type="PROSITE" id="PS50112">
    <property type="entry name" value="PAS"/>
    <property type="match status" value="2"/>
</dbReference>
<dbReference type="Pfam" id="PF00512">
    <property type="entry name" value="HisKA"/>
    <property type="match status" value="1"/>
</dbReference>
<reference evidence="23 24" key="1">
    <citation type="submission" date="2016-07" db="EMBL/GenBank/DDBJ databases">
        <authorList>
            <person name="Lefevre C.T."/>
        </authorList>
    </citation>
    <scope>NUCLEOTIDE SEQUENCE [LARGE SCALE GENOMIC DNA]</scope>
    <source>
        <strain evidence="23">PR1</strain>
    </source>
</reference>
<dbReference type="GO" id="GO:0005524">
    <property type="term" value="F:ATP binding"/>
    <property type="evidence" value="ECO:0007669"/>
    <property type="project" value="UniProtKB-KW"/>
</dbReference>
<evidence type="ECO:0000256" key="9">
    <source>
        <dbReference type="ARBA" id="ARBA00022692"/>
    </source>
</evidence>
<evidence type="ECO:0000256" key="4">
    <source>
        <dbReference type="ARBA" id="ARBA00019468"/>
    </source>
</evidence>
<dbReference type="InterPro" id="IPR005467">
    <property type="entry name" value="His_kinase_dom"/>
</dbReference>
<dbReference type="Pfam" id="PF13426">
    <property type="entry name" value="PAS_9"/>
    <property type="match status" value="1"/>
</dbReference>
<evidence type="ECO:0000256" key="12">
    <source>
        <dbReference type="ARBA" id="ARBA00022840"/>
    </source>
</evidence>
<dbReference type="Gene3D" id="3.40.50.2300">
    <property type="match status" value="1"/>
</dbReference>
<feature type="transmembrane region" description="Helical" evidence="18">
    <location>
        <begin position="12"/>
        <end position="35"/>
    </location>
</feature>
<dbReference type="InterPro" id="IPR015387">
    <property type="entry name" value="LuxQ-periplasm_dom"/>
</dbReference>
<dbReference type="GO" id="GO:0006355">
    <property type="term" value="P:regulation of DNA-templated transcription"/>
    <property type="evidence" value="ECO:0007669"/>
    <property type="project" value="InterPro"/>
</dbReference>
<protein>
    <recommendedName>
        <fullName evidence="4">Autoinducer 2 sensor kinase/phosphatase LuxQ</fullName>
        <ecNumber evidence="3">2.7.13.3</ecNumber>
    </recommendedName>
</protein>
<dbReference type="SUPFAM" id="SSF47384">
    <property type="entry name" value="Homodimeric domain of signal transducing histidine kinase"/>
    <property type="match status" value="1"/>
</dbReference>
<keyword evidence="24" id="KW-1185">Reference proteome</keyword>
<dbReference type="InterPro" id="IPR000700">
    <property type="entry name" value="PAS-assoc_C"/>
</dbReference>
<proteinExistence type="predicted"/>
<keyword evidence="11" id="KW-0418">Kinase</keyword>
<dbReference type="SUPFAM" id="SSF103190">
    <property type="entry name" value="Sensory domain-like"/>
    <property type="match status" value="1"/>
</dbReference>
<evidence type="ECO:0000256" key="13">
    <source>
        <dbReference type="ARBA" id="ARBA00022912"/>
    </source>
</evidence>
<keyword evidence="15" id="KW-0902">Two-component regulatory system</keyword>
<dbReference type="Gene3D" id="3.30.565.10">
    <property type="entry name" value="Histidine kinase-like ATPase, C-terminal domain"/>
    <property type="match status" value="1"/>
</dbReference>
<dbReference type="GO" id="GO:0009927">
    <property type="term" value="F:histidine phosphotransfer kinase activity"/>
    <property type="evidence" value="ECO:0007669"/>
    <property type="project" value="TreeGrafter"/>
</dbReference>
<feature type="domain" description="Response regulatory" evidence="20">
    <location>
        <begin position="917"/>
        <end position="1034"/>
    </location>
</feature>
<dbReference type="InterPro" id="IPR004358">
    <property type="entry name" value="Sig_transdc_His_kin-like_C"/>
</dbReference>
<dbReference type="GO" id="GO:0000155">
    <property type="term" value="F:phosphorelay sensor kinase activity"/>
    <property type="evidence" value="ECO:0007669"/>
    <property type="project" value="InterPro"/>
</dbReference>
<keyword evidence="6" id="KW-0997">Cell inner membrane</keyword>
<dbReference type="SMART" id="SM00448">
    <property type="entry name" value="REC"/>
    <property type="match status" value="1"/>
</dbReference>
<dbReference type="NCBIfam" id="TIGR00229">
    <property type="entry name" value="sensory_box"/>
    <property type="match status" value="2"/>
</dbReference>
<dbReference type="GO" id="GO:0005886">
    <property type="term" value="C:plasma membrane"/>
    <property type="evidence" value="ECO:0007669"/>
    <property type="project" value="UniProtKB-SubCell"/>
</dbReference>
<dbReference type="Proteomes" id="UP000231658">
    <property type="component" value="Unassembled WGS sequence"/>
</dbReference>
<evidence type="ECO:0000256" key="11">
    <source>
        <dbReference type="ARBA" id="ARBA00022777"/>
    </source>
</evidence>
<dbReference type="EMBL" id="FLYE01000044">
    <property type="protein sequence ID" value="SCA57295.1"/>
    <property type="molecule type" value="Genomic_DNA"/>
</dbReference>
<dbReference type="PRINTS" id="PR00344">
    <property type="entry name" value="BCTRLSENSOR"/>
</dbReference>
<dbReference type="SMART" id="SM00388">
    <property type="entry name" value="HisKA"/>
    <property type="match status" value="1"/>
</dbReference>
<gene>
    <name evidence="23" type="ORF">MTBPR1_50051</name>
</gene>
<dbReference type="AlphaFoldDB" id="A0A1C3RJ47"/>
<keyword evidence="9 18" id="KW-0812">Transmembrane</keyword>
<evidence type="ECO:0000256" key="3">
    <source>
        <dbReference type="ARBA" id="ARBA00012438"/>
    </source>
</evidence>
<dbReference type="InterPro" id="IPR001789">
    <property type="entry name" value="Sig_transdc_resp-reg_receiver"/>
</dbReference>
<evidence type="ECO:0000256" key="14">
    <source>
        <dbReference type="ARBA" id="ARBA00022989"/>
    </source>
</evidence>
<dbReference type="InterPro" id="IPR000014">
    <property type="entry name" value="PAS"/>
</dbReference>
<comment type="catalytic activity">
    <reaction evidence="1">
        <text>ATP + protein L-histidine = ADP + protein N-phospho-L-histidine.</text>
        <dbReference type="EC" id="2.7.13.3"/>
    </reaction>
</comment>
<feature type="transmembrane region" description="Helical" evidence="18">
    <location>
        <begin position="286"/>
        <end position="305"/>
    </location>
</feature>
<evidence type="ECO:0000256" key="18">
    <source>
        <dbReference type="SAM" id="Phobius"/>
    </source>
</evidence>
<keyword evidence="13" id="KW-0378">Hydrolase</keyword>
<dbReference type="SUPFAM" id="SSF55785">
    <property type="entry name" value="PYP-like sensor domain (PAS domain)"/>
    <property type="match status" value="2"/>
</dbReference>
<evidence type="ECO:0000313" key="24">
    <source>
        <dbReference type="Proteomes" id="UP000231658"/>
    </source>
</evidence>
<dbReference type="OrthoDB" id="9810730at2"/>
<keyword evidence="7 17" id="KW-0597">Phosphoprotein</keyword>